<name>A0ABX9QMU2_9BACT</name>
<dbReference type="Proteomes" id="UP000278907">
    <property type="component" value="Unassembled WGS sequence"/>
</dbReference>
<dbReference type="PANTHER" id="PTHR31460">
    <property type="match status" value="1"/>
</dbReference>
<keyword evidence="2" id="KW-1185">Reference proteome</keyword>
<dbReference type="Gene3D" id="2.120.10.30">
    <property type="entry name" value="TolB, C-terminal domain"/>
    <property type="match status" value="1"/>
</dbReference>
<accession>A0ABX9QMU2</accession>
<proteinExistence type="predicted"/>
<comment type="caution">
    <text evidence="1">The sequence shown here is derived from an EMBL/GenBank/DDBJ whole genome shotgun (WGS) entry which is preliminary data.</text>
</comment>
<dbReference type="SUPFAM" id="SSF63829">
    <property type="entry name" value="Calcium-dependent phosphotriesterase"/>
    <property type="match status" value="1"/>
</dbReference>
<dbReference type="InterPro" id="IPR011042">
    <property type="entry name" value="6-blade_b-propeller_TolB-like"/>
</dbReference>
<dbReference type="EMBL" id="RAWI01000033">
    <property type="protein sequence ID" value="RKI13982.1"/>
    <property type="molecule type" value="Genomic_DNA"/>
</dbReference>
<sequence>MRPTRWLSLLTLATTVTACEPLPRDADPGQTEVQLPGEDFYPEGLAAASDGTLYAGSLGTGAIARARPGELGAHVFVPGRAAFGVYGLAVDEAHGTLWACTYDDTLPPAQPAHLAAYALATGELLASHPLPGPSGFCNDVTLDTAGNVYATDSFANAIVRLALGGKELTTWATDEAFDPVTPGDITLNGIAYDGAGGLHVVKSDTGTLFSIAIQADGSAGVPVAIPVTPAIESPDGLEWLDAQRLLVVENAPGRASIVTLSGGTATKAVLANGFVEPTAAALTEGGAWVLEGQLGFLFGSPGVPSLPFRVHRLVVPPAAPLLP</sequence>
<protein>
    <recommendedName>
        <fullName evidence="3">SMP-30/Gluconolactonase/LRE-like region domain-containing protein</fullName>
    </recommendedName>
</protein>
<organism evidence="1 2">
    <name type="scientific">Corallococcus praedator</name>
    <dbReference type="NCBI Taxonomy" id="2316724"/>
    <lineage>
        <taxon>Bacteria</taxon>
        <taxon>Pseudomonadati</taxon>
        <taxon>Myxococcota</taxon>
        <taxon>Myxococcia</taxon>
        <taxon>Myxococcales</taxon>
        <taxon>Cystobacterineae</taxon>
        <taxon>Myxococcaceae</taxon>
        <taxon>Corallococcus</taxon>
    </lineage>
</organism>
<dbReference type="PANTHER" id="PTHR31460:SF3">
    <property type="entry name" value="MESOCENTIN"/>
    <property type="match status" value="1"/>
</dbReference>
<dbReference type="RefSeq" id="WP_120582123.1">
    <property type="nucleotide sequence ID" value="NZ_RAWI01000033.1"/>
</dbReference>
<gene>
    <name evidence="1" type="ORF">D7Y13_06810</name>
</gene>
<evidence type="ECO:0008006" key="3">
    <source>
        <dbReference type="Google" id="ProtNLM"/>
    </source>
</evidence>
<reference evidence="1 2" key="1">
    <citation type="submission" date="2018-09" db="EMBL/GenBank/DDBJ databases">
        <authorList>
            <person name="Livingstone P.G."/>
            <person name="Whitworth D.E."/>
        </authorList>
    </citation>
    <scope>NUCLEOTIDE SEQUENCE [LARGE SCALE GENOMIC DNA]</scope>
    <source>
        <strain evidence="1 2">CA031B</strain>
    </source>
</reference>
<evidence type="ECO:0000313" key="2">
    <source>
        <dbReference type="Proteomes" id="UP000278907"/>
    </source>
</evidence>
<evidence type="ECO:0000313" key="1">
    <source>
        <dbReference type="EMBL" id="RKI13982.1"/>
    </source>
</evidence>
<dbReference type="InterPro" id="IPR053224">
    <property type="entry name" value="Sensory_adhesion_molecule"/>
</dbReference>
<dbReference type="PROSITE" id="PS51257">
    <property type="entry name" value="PROKAR_LIPOPROTEIN"/>
    <property type="match status" value="1"/>
</dbReference>